<comment type="caution">
    <text evidence="4">The sequence shown here is derived from an EMBL/GenBank/DDBJ whole genome shotgun (WGS) entry which is preliminary data.</text>
</comment>
<keyword evidence="3" id="KW-0472">Membrane</keyword>
<keyword evidence="3" id="KW-1133">Transmembrane helix</keyword>
<evidence type="ECO:0000313" key="4">
    <source>
        <dbReference type="EMBL" id="GIZ51827.1"/>
    </source>
</evidence>
<accession>A0ABQ4Q445</accession>
<feature type="coiled-coil region" evidence="1">
    <location>
        <begin position="254"/>
        <end position="288"/>
    </location>
</feature>
<keyword evidence="5" id="KW-1185">Reference proteome</keyword>
<feature type="transmembrane region" description="Helical" evidence="3">
    <location>
        <begin position="444"/>
        <end position="468"/>
    </location>
</feature>
<feature type="transmembrane region" description="Helical" evidence="3">
    <location>
        <begin position="480"/>
        <end position="501"/>
    </location>
</feature>
<proteinExistence type="predicted"/>
<evidence type="ECO:0000313" key="5">
    <source>
        <dbReference type="Proteomes" id="UP000887222"/>
    </source>
</evidence>
<dbReference type="EMBL" id="BPMK01000007">
    <property type="protein sequence ID" value="GIZ51827.1"/>
    <property type="molecule type" value="Genomic_DNA"/>
</dbReference>
<evidence type="ECO:0000256" key="1">
    <source>
        <dbReference type="SAM" id="Coils"/>
    </source>
</evidence>
<evidence type="ECO:0000256" key="3">
    <source>
        <dbReference type="SAM" id="Phobius"/>
    </source>
</evidence>
<sequence>MEFHLAVSSVSRSVTPRLAPAASHADSPPASSPSRTLHAPEAPSGHSPAAGNSARRQLARAWQALHLHDVAKRLLARTPAQAQHADAAPARPDALARDLRELKAALAALLPRDDEAQRIPSEVHALVRSVHDAMDTLITACEADAQGAAAAAFRKADSSEEDGHHHHHGGTTAKLLRKFIGTSDFDESMHVLVQLKAGLSALTEDKSDAGASRLQAFQLEAVPHGAGDLAGDIALSGLLGGAGTLALLAGRSERREATHEKKSQKAEKRELEARREGLQARLAAVANGSDTQDARLLQRQLRIVEWKIARAEFRLRHVGKQRELGRGSEIAGYAMVSKAVIDLCSKLTGYLDSGAAAAAGGASGFATIPLSPIAAAAGLYMGVNARSFTSAQLKDFRAQLDVARQKLAPLIAQLPEDARDAFNRFFEQGKWTSHGDMLQSFKRLLGIFTGGMAGYTATIGGLSIVDIVSLAAGSAVVADLTLSGGVVAVSTAVLIGTYGFLKHHARFHEYDEWMNAADGEVDLELMAELAAGGGNLLGLNLDTLSFIENKETRRQDFLHDLAWNRHGLRFDGLRAHSTDSDAVRDAVSGKQTESKSSGYRRTGLTWRNMQALGKATGSMLRGGMQRAKRSYGEATDYLTRTRLASLLSEPATAQPLRAHMKRDVEEQVALLERMLSERIAACGDAAPEVAAIGDGVDSSHLNALRTGLLRTGTLHARANELLQALDGEGQPDNAAMARYLNLLQWDPALPDEAARNRAPRALAEYLMEGAPEQYRQSRLRLHRGQLETASLIPAPDAGPVRQLPPIPEHLGAFDFSFDIAAPGENDRSEPAP</sequence>
<reference evidence="4 5" key="1">
    <citation type="journal article" date="2022" name="Int. J. Syst. Evol. Microbiol.">
        <title>Noviherbaspirillum aridicola sp. nov., isolated from an arid soil in Pakistan.</title>
        <authorList>
            <person name="Khan I.U."/>
            <person name="Saqib M."/>
            <person name="Amin A."/>
            <person name="Hussain F."/>
            <person name="Li L."/>
            <person name="Liu Y.H."/>
            <person name="Fang B.Z."/>
            <person name="Ahmed I."/>
            <person name="Li W.J."/>
        </authorList>
    </citation>
    <scope>NUCLEOTIDE SEQUENCE [LARGE SCALE GENOMIC DNA]</scope>
    <source>
        <strain evidence="4 5">NCCP-691</strain>
    </source>
</reference>
<evidence type="ECO:0000256" key="2">
    <source>
        <dbReference type="SAM" id="MobiDB-lite"/>
    </source>
</evidence>
<feature type="region of interest" description="Disordered" evidence="2">
    <location>
        <begin position="1"/>
        <end position="56"/>
    </location>
</feature>
<name>A0ABQ4Q445_9BURK</name>
<gene>
    <name evidence="4" type="ORF">NCCP691_18410</name>
</gene>
<keyword evidence="3" id="KW-0812">Transmembrane</keyword>
<protein>
    <submittedName>
        <fullName evidence="4">Uncharacterized protein</fullName>
    </submittedName>
</protein>
<keyword evidence="1" id="KW-0175">Coiled coil</keyword>
<organism evidence="4 5">
    <name type="scientific">Noviherbaspirillum aridicola</name>
    <dbReference type="NCBI Taxonomy" id="2849687"/>
    <lineage>
        <taxon>Bacteria</taxon>
        <taxon>Pseudomonadati</taxon>
        <taxon>Pseudomonadota</taxon>
        <taxon>Betaproteobacteria</taxon>
        <taxon>Burkholderiales</taxon>
        <taxon>Oxalobacteraceae</taxon>
        <taxon>Noviherbaspirillum</taxon>
    </lineage>
</organism>
<dbReference type="Proteomes" id="UP000887222">
    <property type="component" value="Unassembled WGS sequence"/>
</dbReference>
<feature type="compositionally biased region" description="Low complexity" evidence="2">
    <location>
        <begin position="19"/>
        <end position="34"/>
    </location>
</feature>